<dbReference type="InterPro" id="IPR009003">
    <property type="entry name" value="Peptidase_S1_PA"/>
</dbReference>
<dbReference type="GO" id="GO:0006508">
    <property type="term" value="P:proteolysis"/>
    <property type="evidence" value="ECO:0007669"/>
    <property type="project" value="InterPro"/>
</dbReference>
<dbReference type="PROSITE" id="PS50240">
    <property type="entry name" value="TRYPSIN_DOM"/>
    <property type="match status" value="1"/>
</dbReference>
<dbReference type="PANTHER" id="PTHR24252:SF7">
    <property type="entry name" value="HYALIN"/>
    <property type="match status" value="1"/>
</dbReference>
<dbReference type="SUPFAM" id="SSF50494">
    <property type="entry name" value="Trypsin-like serine proteases"/>
    <property type="match status" value="1"/>
</dbReference>
<evidence type="ECO:0000313" key="3">
    <source>
        <dbReference type="EMBL" id="CAD7222597.1"/>
    </source>
</evidence>
<protein>
    <submittedName>
        <fullName evidence="3">Uncharacterized protein</fullName>
    </submittedName>
</protein>
<proteinExistence type="predicted"/>
<keyword evidence="1" id="KW-1015">Disulfide bond</keyword>
<dbReference type="Pfam" id="PF00089">
    <property type="entry name" value="Trypsin"/>
    <property type="match status" value="4"/>
</dbReference>
<feature type="region of interest" description="Disordered" evidence="2">
    <location>
        <begin position="32"/>
        <end position="54"/>
    </location>
</feature>
<accession>A0A7R8W2P0</accession>
<name>A0A7R8W2P0_9CRUS</name>
<reference evidence="3" key="1">
    <citation type="submission" date="2020-11" db="EMBL/GenBank/DDBJ databases">
        <authorList>
            <person name="Tran Van P."/>
        </authorList>
    </citation>
    <scope>NUCLEOTIDE SEQUENCE</scope>
</reference>
<dbReference type="InterPro" id="IPR018114">
    <property type="entry name" value="TRYPSIN_HIS"/>
</dbReference>
<dbReference type="InterPro" id="IPR043504">
    <property type="entry name" value="Peptidase_S1_PA_chymotrypsin"/>
</dbReference>
<dbReference type="InterPro" id="IPR001314">
    <property type="entry name" value="Peptidase_S1A"/>
</dbReference>
<dbReference type="PANTHER" id="PTHR24252">
    <property type="entry name" value="ACROSIN-RELATED"/>
    <property type="match status" value="1"/>
</dbReference>
<evidence type="ECO:0000256" key="1">
    <source>
        <dbReference type="ARBA" id="ARBA00023157"/>
    </source>
</evidence>
<organism evidence="3">
    <name type="scientific">Cyprideis torosa</name>
    <dbReference type="NCBI Taxonomy" id="163714"/>
    <lineage>
        <taxon>Eukaryota</taxon>
        <taxon>Metazoa</taxon>
        <taxon>Ecdysozoa</taxon>
        <taxon>Arthropoda</taxon>
        <taxon>Crustacea</taxon>
        <taxon>Oligostraca</taxon>
        <taxon>Ostracoda</taxon>
        <taxon>Podocopa</taxon>
        <taxon>Podocopida</taxon>
        <taxon>Cytherocopina</taxon>
        <taxon>Cytheroidea</taxon>
        <taxon>Cytherideidae</taxon>
        <taxon>Cyprideis</taxon>
    </lineage>
</organism>
<dbReference type="AlphaFoldDB" id="A0A7R8W2P0"/>
<dbReference type="SMART" id="SM00020">
    <property type="entry name" value="Tryp_SPc"/>
    <property type="match status" value="1"/>
</dbReference>
<dbReference type="InterPro" id="IPR001254">
    <property type="entry name" value="Trypsin_dom"/>
</dbReference>
<dbReference type="EMBL" id="OB660079">
    <property type="protein sequence ID" value="CAD7222597.1"/>
    <property type="molecule type" value="Genomic_DNA"/>
</dbReference>
<dbReference type="GO" id="GO:0004252">
    <property type="term" value="F:serine-type endopeptidase activity"/>
    <property type="evidence" value="ECO:0007669"/>
    <property type="project" value="InterPro"/>
</dbReference>
<sequence length="452" mass="48922">MVQRISTSGSKTESSQQLILISPASVSVLEGNRAASVTKGGSDSKPSSAEELPLQTAEELPIPQETTELLEIPGDFDDEDCGFSSVAGLSWYMRIVGGEIAQPGSYPWQVSLQTSGGFHFCGGSIVSSQWVLTAAHCVDGPRGRRAIHAVSGEHDLRSVSGGENDEARHDQSTICGLSVEVRTTRHVMTRARSAVLEQMRLVDKIIPHPEYDAATFQNDIALLHLEEPLDVDLMTVAPVCLPQPLQKTTGKAHVSFTARKAIGSHIPLTPTLLLLPTVTEEEERIFQIRYFLGIVTVTGWGSLYEGGSGSRFLREVRVPVVPDEVCAEPYRSLYNADMITPNMICAGYFNGGKDSCQRLRSTAARDGAVSRCLFLAGTPCAIPERALIPSLSPQGDSGGPMVSFDLDSRRFYVAGVVSFGQGCAREEFYGVYTEVSHFIPWIQGSIRATDAI</sequence>
<dbReference type="PRINTS" id="PR00722">
    <property type="entry name" value="CHYMOTRYPSIN"/>
</dbReference>
<dbReference type="OrthoDB" id="10004439at2759"/>
<evidence type="ECO:0000256" key="2">
    <source>
        <dbReference type="SAM" id="MobiDB-lite"/>
    </source>
</evidence>
<dbReference type="PROSITE" id="PS00134">
    <property type="entry name" value="TRYPSIN_HIS"/>
    <property type="match status" value="1"/>
</dbReference>
<dbReference type="CDD" id="cd00190">
    <property type="entry name" value="Tryp_SPc"/>
    <property type="match status" value="1"/>
</dbReference>
<gene>
    <name evidence="3" type="ORF">CTOB1V02_LOCUS599</name>
</gene>
<dbReference type="Gene3D" id="2.40.10.10">
    <property type="entry name" value="Trypsin-like serine proteases"/>
    <property type="match status" value="4"/>
</dbReference>